<sequence length="202" mass="24217">MRDKAGGEFRRCFNKNKCIFVGVPRVGSESIFLALGDEYIKKREYHDYRFYQKIDPSRFDQYFKFAFVRHPLDRLFSAYQYLRHSGDHSQSHKALSEELRQYPTFDAFVLNGLTEEKFKSHSLFTPQSHFIVDDNDRVIMDYVGRFENFEENLSHVLSHLGIKQGRMHNKRWLTSRSVKCDESTVNIIRKHYSRDFDNFNYE</sequence>
<evidence type="ECO:0000256" key="4">
    <source>
        <dbReference type="ARBA" id="ARBA00022989"/>
    </source>
</evidence>
<keyword evidence="6" id="KW-0472">Membrane</keyword>
<dbReference type="InterPro" id="IPR005331">
    <property type="entry name" value="Sulfotransferase"/>
</dbReference>
<name>A0ABT6UPI5_9GAMM</name>
<dbReference type="InterPro" id="IPR027417">
    <property type="entry name" value="P-loop_NTPase"/>
</dbReference>
<dbReference type="PANTHER" id="PTHR12137:SF54">
    <property type="entry name" value="CARBOHYDRATE SULFOTRANSFERASE"/>
    <property type="match status" value="1"/>
</dbReference>
<keyword evidence="9" id="KW-1185">Reference proteome</keyword>
<dbReference type="InterPro" id="IPR018011">
    <property type="entry name" value="Carb_sulfotrans_8-10"/>
</dbReference>
<evidence type="ECO:0000313" key="9">
    <source>
        <dbReference type="Proteomes" id="UP001229025"/>
    </source>
</evidence>
<dbReference type="SUPFAM" id="SSF52540">
    <property type="entry name" value="P-loop containing nucleoside triphosphate hydrolases"/>
    <property type="match status" value="1"/>
</dbReference>
<dbReference type="PANTHER" id="PTHR12137">
    <property type="entry name" value="CARBOHYDRATE SULFOTRANSFERASE"/>
    <property type="match status" value="1"/>
</dbReference>
<keyword evidence="7" id="KW-0325">Glycoprotein</keyword>
<comment type="caution">
    <text evidence="8">The sequence shown here is derived from an EMBL/GenBank/DDBJ whole genome shotgun (WGS) entry which is preliminary data.</text>
</comment>
<protein>
    <submittedName>
        <fullName evidence="8">Sulfotransferase family 2 domain-containing protein</fullName>
    </submittedName>
</protein>
<keyword evidence="2" id="KW-0808">Transferase</keyword>
<dbReference type="Gene3D" id="3.40.50.300">
    <property type="entry name" value="P-loop containing nucleotide triphosphate hydrolases"/>
    <property type="match status" value="1"/>
</dbReference>
<dbReference type="Proteomes" id="UP001229025">
    <property type="component" value="Unassembled WGS sequence"/>
</dbReference>
<keyword evidence="5" id="KW-0333">Golgi apparatus</keyword>
<reference evidence="9" key="1">
    <citation type="submission" date="2023-07" db="EMBL/GenBank/DDBJ databases">
        <title>Genome-based characterization of strain KMM 296 and proposal for reclassification of Cobetia litoralis and Cobetia pacifica, and emended description of the species Cobetia amphilecti and Cobetia marina.</title>
        <authorList>
            <person name="Balabanova L."/>
            <person name="Nedashkovskaya O."/>
        </authorList>
    </citation>
    <scope>NUCLEOTIDE SEQUENCE [LARGE SCALE GENOMIC DNA]</scope>
    <source>
        <strain evidence="9">NRIC 0815</strain>
    </source>
</reference>
<proteinExistence type="predicted"/>
<accession>A0ABT6UPI5</accession>
<evidence type="ECO:0000256" key="6">
    <source>
        <dbReference type="ARBA" id="ARBA00023136"/>
    </source>
</evidence>
<evidence type="ECO:0000256" key="2">
    <source>
        <dbReference type="ARBA" id="ARBA00022679"/>
    </source>
</evidence>
<dbReference type="EMBL" id="JASCSA010000006">
    <property type="protein sequence ID" value="MDI5884596.1"/>
    <property type="molecule type" value="Genomic_DNA"/>
</dbReference>
<dbReference type="RefSeq" id="WP_284726833.1">
    <property type="nucleotide sequence ID" value="NZ_JASCSA010000006.1"/>
</dbReference>
<keyword evidence="3" id="KW-0812">Transmembrane</keyword>
<evidence type="ECO:0000256" key="5">
    <source>
        <dbReference type="ARBA" id="ARBA00023034"/>
    </source>
</evidence>
<organism evidence="8 9">
    <name type="scientific">Cobetia amphilecti</name>
    <dbReference type="NCBI Taxonomy" id="1055104"/>
    <lineage>
        <taxon>Bacteria</taxon>
        <taxon>Pseudomonadati</taxon>
        <taxon>Pseudomonadota</taxon>
        <taxon>Gammaproteobacteria</taxon>
        <taxon>Oceanospirillales</taxon>
        <taxon>Halomonadaceae</taxon>
        <taxon>Cobetia</taxon>
    </lineage>
</organism>
<comment type="subcellular location">
    <subcellularLocation>
        <location evidence="1">Golgi apparatus membrane</location>
        <topology evidence="1">Single-pass type II membrane protein</topology>
    </subcellularLocation>
</comment>
<evidence type="ECO:0000256" key="3">
    <source>
        <dbReference type="ARBA" id="ARBA00022692"/>
    </source>
</evidence>
<dbReference type="Pfam" id="PF03567">
    <property type="entry name" value="Sulfotransfer_2"/>
    <property type="match status" value="1"/>
</dbReference>
<evidence type="ECO:0000256" key="7">
    <source>
        <dbReference type="ARBA" id="ARBA00023180"/>
    </source>
</evidence>
<evidence type="ECO:0000313" key="8">
    <source>
        <dbReference type="EMBL" id="MDI5884596.1"/>
    </source>
</evidence>
<keyword evidence="4" id="KW-1133">Transmembrane helix</keyword>
<evidence type="ECO:0000256" key="1">
    <source>
        <dbReference type="ARBA" id="ARBA00004323"/>
    </source>
</evidence>
<gene>
    <name evidence="8" type="ORF">QLT01_09540</name>
</gene>